<dbReference type="EMBL" id="AB444237">
    <property type="protein sequence ID" value="BAG55363.1"/>
    <property type="molecule type" value="mRNA"/>
</dbReference>
<organism evidence="1">
    <name type="scientific">Pseudochoricystis ellipsoidea</name>
    <name type="common">nom. nud.</name>
    <dbReference type="NCBI Taxonomy" id="546385"/>
    <lineage>
        <taxon>Eukaryota</taxon>
        <taxon>Viridiplantae</taxon>
        <taxon>Chlorophyta</taxon>
        <taxon>core chlorophytes</taxon>
        <taxon>Trebouxiophyceae</taxon>
    </lineage>
</organism>
<sequence>IYTDERFSMPRPKHFDARPVATEHVLIGSKIIIIYEYDTHDIGPNKAHNRSS</sequence>
<proteinExistence type="evidence at transcript level"/>
<name>B3Y5K6_9CHLO</name>
<dbReference type="AlphaFoldDB" id="B3Y5K6"/>
<reference evidence="1" key="1">
    <citation type="submission" date="2008-07" db="EMBL/GenBank/DDBJ databases">
        <title>Characterization of the lipid accumulation in a new microalgal species, Pseudochoricystis ellipsoidea (Trebouxiophyceae).</title>
        <authorList>
            <person name="Satoh A."/>
            <person name="Kato M."/>
            <person name="Yamato K.T."/>
            <person name="Ikegami Y."/>
            <person name="Sekiguchi H."/>
            <person name="Kurano N."/>
            <person name="Miyachi S."/>
        </authorList>
    </citation>
    <scope>NUCLEOTIDE SEQUENCE</scope>
    <source>
        <strain evidence="1">MBIC11204</strain>
    </source>
</reference>
<evidence type="ECO:0000313" key="1">
    <source>
        <dbReference type="EMBL" id="BAG55363.1"/>
    </source>
</evidence>
<accession>B3Y5K6</accession>
<reference evidence="1" key="2">
    <citation type="submission" date="2008-07" db="EMBL/GenBank/DDBJ databases">
        <title>Nitrogen-starvation-inducible cDNA clones isolated by using cDNA subtraction in a novel microalga accumulating lipids and hydrocarbons.</title>
        <authorList>
            <person name="Satoh A."/>
        </authorList>
    </citation>
    <scope>NUCLEOTIDE SEQUENCE</scope>
    <source>
        <strain evidence="1">MBIC11204</strain>
    </source>
</reference>
<protein>
    <submittedName>
        <fullName evidence="1">Uncharacterized protein</fullName>
    </submittedName>
</protein>
<feature type="non-terminal residue" evidence="1">
    <location>
        <position position="52"/>
    </location>
</feature>
<feature type="non-terminal residue" evidence="1">
    <location>
        <position position="1"/>
    </location>
</feature>